<dbReference type="InterPro" id="IPR036188">
    <property type="entry name" value="FAD/NAD-bd_sf"/>
</dbReference>
<dbReference type="PIRSF" id="PIRSF000137">
    <property type="entry name" value="Alcohol_oxidase"/>
    <property type="match status" value="1"/>
</dbReference>
<feature type="binding site" evidence="5">
    <location>
        <position position="87"/>
    </location>
    <ligand>
        <name>FAD</name>
        <dbReference type="ChEBI" id="CHEBI:57692"/>
    </ligand>
</feature>
<evidence type="ECO:0000256" key="3">
    <source>
        <dbReference type="ARBA" id="ARBA00022630"/>
    </source>
</evidence>
<comment type="cofactor">
    <cofactor evidence="1 5">
        <name>FAD</name>
        <dbReference type="ChEBI" id="CHEBI:57692"/>
    </cofactor>
</comment>
<dbReference type="GO" id="GO:0050660">
    <property type="term" value="F:flavin adenine dinucleotide binding"/>
    <property type="evidence" value="ECO:0007669"/>
    <property type="project" value="InterPro"/>
</dbReference>
<keyword evidence="3 6" id="KW-0285">Flavoprotein</keyword>
<dbReference type="PROSITE" id="PS00624">
    <property type="entry name" value="GMC_OXRED_2"/>
    <property type="match status" value="1"/>
</dbReference>
<dbReference type="AlphaFoldDB" id="A0A512BVX5"/>
<dbReference type="Pfam" id="PF00732">
    <property type="entry name" value="GMC_oxred_N"/>
    <property type="match status" value="1"/>
</dbReference>
<feature type="domain" description="Glucose-methanol-choline oxidoreductase N-terminal" evidence="8">
    <location>
        <begin position="252"/>
        <end position="266"/>
    </location>
</feature>
<evidence type="ECO:0000256" key="4">
    <source>
        <dbReference type="ARBA" id="ARBA00022827"/>
    </source>
</evidence>
<dbReference type="SUPFAM" id="SSF51905">
    <property type="entry name" value="FAD/NAD(P)-binding domain"/>
    <property type="match status" value="1"/>
</dbReference>
<dbReference type="GO" id="GO:0016614">
    <property type="term" value="F:oxidoreductase activity, acting on CH-OH group of donors"/>
    <property type="evidence" value="ECO:0007669"/>
    <property type="project" value="InterPro"/>
</dbReference>
<evidence type="ECO:0000259" key="8">
    <source>
        <dbReference type="PROSITE" id="PS00624"/>
    </source>
</evidence>
<comment type="caution">
    <text evidence="9">The sequence shown here is derived from an EMBL/GenBank/DDBJ whole genome shotgun (WGS) entry which is preliminary data.</text>
</comment>
<sequence>MQEFDYVVVGAGSAGCVVAARLSESGKYSVALLEAGGEDGQFWVEAPLGFGKLYNSPLLNWAYESEPESGLGGTRSYQPRGKLLGGTGSINGMVYMRGRREDYDGWRERGNVGWGYDDVLPYFKRSEDNIRGEGPFHGAGGPIAVVDGPHHELGTAFIEAAEACGFARTADHASTRHDGFGVPQMTIRKGRRSSSATAYLRPARKRPNLRVILNALATRLIIKGGVATGIEYQAGGRRATVSARKEVIVCTGAFNTPQLLQVSGLGPAQLLKDNGIQVIADLPGVGADLEDHFGVNMVFRCTRAITITDQVRNPLRRMAMGLQYLALRQGSIATHGTYCTGYVRSDPARPVPDGHISLVGWARAGNGRSDSGFGLVDYPAFSLTTSILQPESRGSVRIRSADVSVAPEIRFNFFQSPRDHATLLGVIRIARRIVAAEPMRDYVSEEVLPGAVIRSDDDLLEFCRTYGRSTHHAAGSCKMGVGPNAVVDQRLRVRDVHSLRIVDASIMPTMVCGNINMPVIMIAEKGAAMILEDANASA</sequence>
<organism evidence="9 10">
    <name type="scientific">Microvirga aerophila</name>
    <dbReference type="NCBI Taxonomy" id="670291"/>
    <lineage>
        <taxon>Bacteria</taxon>
        <taxon>Pseudomonadati</taxon>
        <taxon>Pseudomonadota</taxon>
        <taxon>Alphaproteobacteria</taxon>
        <taxon>Hyphomicrobiales</taxon>
        <taxon>Methylobacteriaceae</taxon>
        <taxon>Microvirga</taxon>
    </lineage>
</organism>
<evidence type="ECO:0000313" key="9">
    <source>
        <dbReference type="EMBL" id="GEO16121.1"/>
    </source>
</evidence>
<dbReference type="PANTHER" id="PTHR11552">
    <property type="entry name" value="GLUCOSE-METHANOL-CHOLINE GMC OXIDOREDUCTASE"/>
    <property type="match status" value="1"/>
</dbReference>
<evidence type="ECO:0000256" key="6">
    <source>
        <dbReference type="RuleBase" id="RU003968"/>
    </source>
</evidence>
<keyword evidence="10" id="KW-1185">Reference proteome</keyword>
<evidence type="ECO:0000256" key="5">
    <source>
        <dbReference type="PIRSR" id="PIRSR000137-2"/>
    </source>
</evidence>
<evidence type="ECO:0000259" key="7">
    <source>
        <dbReference type="PROSITE" id="PS00623"/>
    </source>
</evidence>
<feature type="binding site" evidence="5">
    <location>
        <begin position="91"/>
        <end position="94"/>
    </location>
    <ligand>
        <name>FAD</name>
        <dbReference type="ChEBI" id="CHEBI:57692"/>
    </ligand>
</feature>
<dbReference type="InterPro" id="IPR000172">
    <property type="entry name" value="GMC_OxRdtase_N"/>
</dbReference>
<accession>A0A512BVX5</accession>
<feature type="domain" description="Glucose-methanol-choline oxidoreductase N-terminal" evidence="7">
    <location>
        <begin position="81"/>
        <end position="104"/>
    </location>
</feature>
<keyword evidence="4 5" id="KW-0274">FAD</keyword>
<dbReference type="SUPFAM" id="SSF54373">
    <property type="entry name" value="FAD-linked reductases, C-terminal domain"/>
    <property type="match status" value="1"/>
</dbReference>
<gene>
    <name evidence="9" type="ORF">MAE02_38170</name>
</gene>
<evidence type="ECO:0000313" key="10">
    <source>
        <dbReference type="Proteomes" id="UP000321085"/>
    </source>
</evidence>
<dbReference type="Gene3D" id="3.30.560.10">
    <property type="entry name" value="Glucose Oxidase, domain 3"/>
    <property type="match status" value="1"/>
</dbReference>
<dbReference type="InterPro" id="IPR012132">
    <property type="entry name" value="GMC_OxRdtase"/>
</dbReference>
<dbReference type="Gene3D" id="3.50.50.60">
    <property type="entry name" value="FAD/NAD(P)-binding domain"/>
    <property type="match status" value="1"/>
</dbReference>
<evidence type="ECO:0000256" key="1">
    <source>
        <dbReference type="ARBA" id="ARBA00001974"/>
    </source>
</evidence>
<dbReference type="Proteomes" id="UP000321085">
    <property type="component" value="Unassembled WGS sequence"/>
</dbReference>
<reference evidence="9 10" key="1">
    <citation type="submission" date="2019-07" db="EMBL/GenBank/DDBJ databases">
        <title>Whole genome shotgun sequence of Microvirga aerophila NBRC 106136.</title>
        <authorList>
            <person name="Hosoyama A."/>
            <person name="Uohara A."/>
            <person name="Ohji S."/>
            <person name="Ichikawa N."/>
        </authorList>
    </citation>
    <scope>NUCLEOTIDE SEQUENCE [LARGE SCALE GENOMIC DNA]</scope>
    <source>
        <strain evidence="9 10">NBRC 106136</strain>
    </source>
</reference>
<protein>
    <submittedName>
        <fullName evidence="9">Choline dehydrogenase</fullName>
    </submittedName>
</protein>
<dbReference type="Pfam" id="PF05199">
    <property type="entry name" value="GMC_oxred_C"/>
    <property type="match status" value="1"/>
</dbReference>
<comment type="similarity">
    <text evidence="2 6">Belongs to the GMC oxidoreductase family.</text>
</comment>
<dbReference type="PROSITE" id="PS00623">
    <property type="entry name" value="GMC_OXRED_1"/>
    <property type="match status" value="1"/>
</dbReference>
<dbReference type="EMBL" id="BJYU01000055">
    <property type="protein sequence ID" value="GEO16121.1"/>
    <property type="molecule type" value="Genomic_DNA"/>
</dbReference>
<dbReference type="InterPro" id="IPR007867">
    <property type="entry name" value="GMC_OxRtase_C"/>
</dbReference>
<name>A0A512BVX5_9HYPH</name>
<proteinExistence type="inferred from homology"/>
<dbReference type="RefSeq" id="WP_245439595.1">
    <property type="nucleotide sequence ID" value="NZ_BJYU01000055.1"/>
</dbReference>
<evidence type="ECO:0000256" key="2">
    <source>
        <dbReference type="ARBA" id="ARBA00010790"/>
    </source>
</evidence>
<dbReference type="PANTHER" id="PTHR11552:SF147">
    <property type="entry name" value="CHOLINE DEHYDROGENASE, MITOCHONDRIAL"/>
    <property type="match status" value="1"/>
</dbReference>